<dbReference type="Gene3D" id="1.10.10.60">
    <property type="entry name" value="Homeodomain-like"/>
    <property type="match status" value="1"/>
</dbReference>
<dbReference type="PANTHER" id="PTHR30146">
    <property type="entry name" value="LACI-RELATED TRANSCRIPTIONAL REPRESSOR"/>
    <property type="match status" value="1"/>
</dbReference>
<dbReference type="PANTHER" id="PTHR30146:SF24">
    <property type="entry name" value="XYLOSE OPERON REGULATORY PROTEIN"/>
    <property type="match status" value="1"/>
</dbReference>
<accession>A0A5B9E5A4</accession>
<name>A0A5B9E5A4_9BACT</name>
<sequence length="410" mass="45488">MVQRRAGKLSRQGGPDAPLYRVALVIETSTQFGRTLLGGIAQYIRETGPWSVLFTDRAVNDAPPAWLCDARVDGIITRVPSPAIREIVTRKGVPVVDLNEQTADLGIPQISNDHSAVSRMAADHLLKRGYQNFAFIGHSGHSWSDERERTFARILRTKGYRCSTYADSRLQVSELREGVWNTELDALVQWVANLPKPIGIMASTDFRGLQVLTACRVAGIAVPETAAVVGVGADDIACALSDPPLSSVVLDAWRMGYEAAHLLDRMMRGAKIHPGFQKRIPPVEVSVRRSTDGIAISDPLVAKAARFIQDRVTYATQVNDVVRYVGVSGTTLQTRFRKELGKSIHDVILETRLRRVRELLTETDLPLAEVASRCGFRHMEYLTQMMKLRTGWTPGQYRKQHTVVGRKGHS</sequence>
<dbReference type="GO" id="GO:0003700">
    <property type="term" value="F:DNA-binding transcription factor activity"/>
    <property type="evidence" value="ECO:0007669"/>
    <property type="project" value="InterPro"/>
</dbReference>
<feature type="domain" description="HTH araC/xylS-type" evidence="4">
    <location>
        <begin position="302"/>
        <end position="400"/>
    </location>
</feature>
<proteinExistence type="predicted"/>
<dbReference type="Gene3D" id="3.40.50.2300">
    <property type="match status" value="2"/>
</dbReference>
<dbReference type="RefSeq" id="WP_147646623.1">
    <property type="nucleotide sequence ID" value="NZ_CP042806.1"/>
</dbReference>
<dbReference type="Proteomes" id="UP000321820">
    <property type="component" value="Chromosome"/>
</dbReference>
<dbReference type="SUPFAM" id="SSF53822">
    <property type="entry name" value="Periplasmic binding protein-like I"/>
    <property type="match status" value="1"/>
</dbReference>
<dbReference type="InterPro" id="IPR009057">
    <property type="entry name" value="Homeodomain-like_sf"/>
</dbReference>
<reference evidence="5 6" key="1">
    <citation type="submission" date="2019-08" db="EMBL/GenBank/DDBJ databases">
        <title>Complete genome sequence of Terriglobus albidus strain ORNL.</title>
        <authorList>
            <person name="Podar M."/>
        </authorList>
    </citation>
    <scope>NUCLEOTIDE SEQUENCE [LARGE SCALE GENOMIC DNA]</scope>
    <source>
        <strain evidence="5 6">ORNL</strain>
    </source>
</reference>
<evidence type="ECO:0000256" key="3">
    <source>
        <dbReference type="ARBA" id="ARBA00023163"/>
    </source>
</evidence>
<dbReference type="InterPro" id="IPR028082">
    <property type="entry name" value="Peripla_BP_I"/>
</dbReference>
<evidence type="ECO:0000313" key="5">
    <source>
        <dbReference type="EMBL" id="QEE27432.1"/>
    </source>
</evidence>
<dbReference type="InterPro" id="IPR046335">
    <property type="entry name" value="LacI/GalR-like_sensor"/>
</dbReference>
<dbReference type="GO" id="GO:0000976">
    <property type="term" value="F:transcription cis-regulatory region binding"/>
    <property type="evidence" value="ECO:0007669"/>
    <property type="project" value="TreeGrafter"/>
</dbReference>
<dbReference type="PROSITE" id="PS01124">
    <property type="entry name" value="HTH_ARAC_FAMILY_2"/>
    <property type="match status" value="1"/>
</dbReference>
<keyword evidence="1" id="KW-0805">Transcription regulation</keyword>
<dbReference type="AlphaFoldDB" id="A0A5B9E5A4"/>
<evidence type="ECO:0000256" key="1">
    <source>
        <dbReference type="ARBA" id="ARBA00023015"/>
    </source>
</evidence>
<dbReference type="SUPFAM" id="SSF46689">
    <property type="entry name" value="Homeodomain-like"/>
    <property type="match status" value="1"/>
</dbReference>
<dbReference type="Pfam" id="PF12833">
    <property type="entry name" value="HTH_18"/>
    <property type="match status" value="1"/>
</dbReference>
<keyword evidence="3" id="KW-0804">Transcription</keyword>
<evidence type="ECO:0000259" key="4">
    <source>
        <dbReference type="PROSITE" id="PS01124"/>
    </source>
</evidence>
<dbReference type="OrthoDB" id="9795616at2"/>
<dbReference type="SMART" id="SM00342">
    <property type="entry name" value="HTH_ARAC"/>
    <property type="match status" value="1"/>
</dbReference>
<evidence type="ECO:0000256" key="2">
    <source>
        <dbReference type="ARBA" id="ARBA00023125"/>
    </source>
</evidence>
<gene>
    <name evidence="5" type="ORF">FTW19_05045</name>
</gene>
<evidence type="ECO:0000313" key="6">
    <source>
        <dbReference type="Proteomes" id="UP000321820"/>
    </source>
</evidence>
<keyword evidence="6" id="KW-1185">Reference proteome</keyword>
<dbReference type="CDD" id="cd01543">
    <property type="entry name" value="PBP1_XylR"/>
    <property type="match status" value="1"/>
</dbReference>
<organism evidence="5 6">
    <name type="scientific">Terriglobus albidus</name>
    <dbReference type="NCBI Taxonomy" id="1592106"/>
    <lineage>
        <taxon>Bacteria</taxon>
        <taxon>Pseudomonadati</taxon>
        <taxon>Acidobacteriota</taxon>
        <taxon>Terriglobia</taxon>
        <taxon>Terriglobales</taxon>
        <taxon>Acidobacteriaceae</taxon>
        <taxon>Terriglobus</taxon>
    </lineage>
</organism>
<protein>
    <submittedName>
        <fullName evidence="5">DNA-binding transcriptional regulator</fullName>
    </submittedName>
</protein>
<keyword evidence="2 5" id="KW-0238">DNA-binding</keyword>
<dbReference type="InterPro" id="IPR018060">
    <property type="entry name" value="HTH_AraC"/>
</dbReference>
<dbReference type="EMBL" id="CP042806">
    <property type="protein sequence ID" value="QEE27432.1"/>
    <property type="molecule type" value="Genomic_DNA"/>
</dbReference>
<dbReference type="Pfam" id="PF13377">
    <property type="entry name" value="Peripla_BP_3"/>
    <property type="match status" value="1"/>
</dbReference>
<dbReference type="KEGG" id="talb:FTW19_05045"/>